<feature type="domain" description="Pseudouridine synthase I TruA alpha/beta" evidence="8">
    <location>
        <begin position="144"/>
        <end position="245"/>
    </location>
</feature>
<comment type="caution">
    <text evidence="9">The sequence shown here is derived from an EMBL/GenBank/DDBJ whole genome shotgun (WGS) entry which is preliminary data.</text>
</comment>
<comment type="subunit">
    <text evidence="4">Homodimer.</text>
</comment>
<dbReference type="GO" id="GO:0003723">
    <property type="term" value="F:RNA binding"/>
    <property type="evidence" value="ECO:0007669"/>
    <property type="project" value="InterPro"/>
</dbReference>
<gene>
    <name evidence="4 9" type="primary">truA</name>
    <name evidence="9" type="ORF">EBX74_02435</name>
</gene>
<dbReference type="InterPro" id="IPR020097">
    <property type="entry name" value="PsdUridine_synth_TruA_a/b_dom"/>
</dbReference>
<evidence type="ECO:0000256" key="3">
    <source>
        <dbReference type="ARBA" id="ARBA00023235"/>
    </source>
</evidence>
<dbReference type="InterPro" id="IPR020094">
    <property type="entry name" value="TruA/RsuA/RluB/E/F_N"/>
</dbReference>
<feature type="domain" description="Pseudouridine synthase I TruA alpha/beta" evidence="8">
    <location>
        <begin position="7"/>
        <end position="89"/>
    </location>
</feature>
<feature type="active site" description="Nucleophile" evidence="4 5">
    <location>
        <position position="52"/>
    </location>
</feature>
<feature type="binding site" evidence="4 6">
    <location>
        <position position="111"/>
    </location>
    <ligand>
        <name>substrate</name>
    </ligand>
</feature>
<evidence type="ECO:0000256" key="6">
    <source>
        <dbReference type="PIRSR" id="PIRSR001430-2"/>
    </source>
</evidence>
<dbReference type="PANTHER" id="PTHR11142">
    <property type="entry name" value="PSEUDOURIDYLATE SYNTHASE"/>
    <property type="match status" value="1"/>
</dbReference>
<dbReference type="NCBIfam" id="TIGR00071">
    <property type="entry name" value="hisT_truA"/>
    <property type="match status" value="1"/>
</dbReference>
<dbReference type="EC" id="5.4.99.12" evidence="4"/>
<evidence type="ECO:0000256" key="7">
    <source>
        <dbReference type="RuleBase" id="RU003792"/>
    </source>
</evidence>
<proteinExistence type="inferred from homology"/>
<evidence type="ECO:0000256" key="4">
    <source>
        <dbReference type="HAMAP-Rule" id="MF_00171"/>
    </source>
</evidence>
<comment type="function">
    <text evidence="4">Formation of pseudouridine at positions 38, 39 and 40 in the anticodon stem and loop of transfer RNAs.</text>
</comment>
<dbReference type="CDD" id="cd02570">
    <property type="entry name" value="PseudoU_synth_EcTruA"/>
    <property type="match status" value="1"/>
</dbReference>
<name>A0A966M3E0_9PROT</name>
<protein>
    <recommendedName>
        <fullName evidence="4">tRNA pseudouridine synthase A</fullName>
        <ecNumber evidence="4">5.4.99.12</ecNumber>
    </recommendedName>
    <alternativeName>
        <fullName evidence="4">tRNA pseudouridine(38-40) synthase</fullName>
    </alternativeName>
    <alternativeName>
        <fullName evidence="4">tRNA pseudouridylate synthase I</fullName>
    </alternativeName>
    <alternativeName>
        <fullName evidence="4">tRNA-uridine isomerase I</fullName>
    </alternativeName>
</protein>
<comment type="catalytic activity">
    <reaction evidence="4 7">
        <text>uridine(38/39/40) in tRNA = pseudouridine(38/39/40) in tRNA</text>
        <dbReference type="Rhea" id="RHEA:22376"/>
        <dbReference type="Rhea" id="RHEA-COMP:10085"/>
        <dbReference type="Rhea" id="RHEA-COMP:10087"/>
        <dbReference type="ChEBI" id="CHEBI:65314"/>
        <dbReference type="ChEBI" id="CHEBI:65315"/>
        <dbReference type="EC" id="5.4.99.12"/>
    </reaction>
</comment>
<evidence type="ECO:0000256" key="2">
    <source>
        <dbReference type="ARBA" id="ARBA00022694"/>
    </source>
</evidence>
<evidence type="ECO:0000313" key="9">
    <source>
        <dbReference type="EMBL" id="NCU53148.1"/>
    </source>
</evidence>
<sequence length="245" mass="28131">MPRLKCIVEYDGTKFAGWQRQLNGRSVQEAIEQAIERIAEKKIVIFGAGRTDAGVHAVHQVFHFDFNKDIDVKKITDALNFHLKNESISILKTELINNDFDARRDAKLRIYKYVIINRDSPLSIEKDRAWQLKIKLDEIKMNDAAQIFIGTHDFTTFRSASCGAKSPIKTMGKINIFRKDDYIYSYFESQSFLQHQVRSMMGCLKLVGENKWSKKDLLDALNSKDRSKCASPAPASGLYLENIIY</sequence>
<dbReference type="InterPro" id="IPR001406">
    <property type="entry name" value="PsdUridine_synth_TruA"/>
</dbReference>
<dbReference type="GO" id="GO:0160147">
    <property type="term" value="F:tRNA pseudouridine(38-40) synthase activity"/>
    <property type="evidence" value="ECO:0007669"/>
    <property type="project" value="UniProtKB-EC"/>
</dbReference>
<dbReference type="EMBL" id="RGOB01000053">
    <property type="protein sequence ID" value="NCU53148.1"/>
    <property type="molecule type" value="Genomic_DNA"/>
</dbReference>
<dbReference type="PIRSF" id="PIRSF001430">
    <property type="entry name" value="tRNA_psdUrid_synth"/>
    <property type="match status" value="1"/>
</dbReference>
<dbReference type="InterPro" id="IPR020095">
    <property type="entry name" value="PsdUridine_synth_TruA_C"/>
</dbReference>
<dbReference type="FunFam" id="3.30.70.580:FF:000001">
    <property type="entry name" value="tRNA pseudouridine synthase A"/>
    <property type="match status" value="1"/>
</dbReference>
<dbReference type="InterPro" id="IPR020103">
    <property type="entry name" value="PsdUridine_synth_cat_dom_sf"/>
</dbReference>
<reference evidence="9" key="1">
    <citation type="submission" date="2018-10" db="EMBL/GenBank/DDBJ databases">
        <title>Iterative Subtractive Binning of Freshwater Chronoseries Metagenomes Recovers Nearly Complete Genomes from over Four Hundred Novel Species.</title>
        <authorList>
            <person name="Rodriguez-R L.M."/>
            <person name="Tsementzi D."/>
            <person name="Luo C."/>
            <person name="Konstantinidis K.T."/>
        </authorList>
    </citation>
    <scope>NUCLEOTIDE SEQUENCE</scope>
    <source>
        <strain evidence="9">WB8_2A_004</strain>
    </source>
</reference>
<dbReference type="GO" id="GO:0031119">
    <property type="term" value="P:tRNA pseudouridine synthesis"/>
    <property type="evidence" value="ECO:0007669"/>
    <property type="project" value="UniProtKB-UniRule"/>
</dbReference>
<accession>A0A966M3E0</accession>
<evidence type="ECO:0000256" key="5">
    <source>
        <dbReference type="PIRSR" id="PIRSR001430-1"/>
    </source>
</evidence>
<dbReference type="PANTHER" id="PTHR11142:SF0">
    <property type="entry name" value="TRNA PSEUDOURIDINE SYNTHASE-LIKE 1"/>
    <property type="match status" value="1"/>
</dbReference>
<evidence type="ECO:0000259" key="8">
    <source>
        <dbReference type="Pfam" id="PF01416"/>
    </source>
</evidence>
<evidence type="ECO:0000313" key="10">
    <source>
        <dbReference type="Proteomes" id="UP000747791"/>
    </source>
</evidence>
<comment type="caution">
    <text evidence="4">Lacks conserved residue(s) required for the propagation of feature annotation.</text>
</comment>
<dbReference type="Pfam" id="PF01416">
    <property type="entry name" value="PseudoU_synth_1"/>
    <property type="match status" value="2"/>
</dbReference>
<dbReference type="Proteomes" id="UP000747791">
    <property type="component" value="Unassembled WGS sequence"/>
</dbReference>
<dbReference type="Gene3D" id="3.30.70.660">
    <property type="entry name" value="Pseudouridine synthase I, catalytic domain, C-terminal subdomain"/>
    <property type="match status" value="1"/>
</dbReference>
<dbReference type="AlphaFoldDB" id="A0A966M3E0"/>
<comment type="similarity">
    <text evidence="1 4 7">Belongs to the tRNA pseudouridine synthase TruA family.</text>
</comment>
<dbReference type="Gene3D" id="3.30.70.580">
    <property type="entry name" value="Pseudouridine synthase I, catalytic domain, N-terminal subdomain"/>
    <property type="match status" value="1"/>
</dbReference>
<keyword evidence="3 4" id="KW-0413">Isomerase</keyword>
<dbReference type="SUPFAM" id="SSF55120">
    <property type="entry name" value="Pseudouridine synthase"/>
    <property type="match status" value="1"/>
</dbReference>
<keyword evidence="2 4" id="KW-0819">tRNA processing</keyword>
<evidence type="ECO:0000256" key="1">
    <source>
        <dbReference type="ARBA" id="ARBA00009375"/>
    </source>
</evidence>
<organism evidence="9 10">
    <name type="scientific">Candidatus Fonsibacter lacus</name>
    <dbReference type="NCBI Taxonomy" id="2576439"/>
    <lineage>
        <taxon>Bacteria</taxon>
        <taxon>Pseudomonadati</taxon>
        <taxon>Pseudomonadota</taxon>
        <taxon>Alphaproteobacteria</taxon>
        <taxon>Candidatus Pelagibacterales</taxon>
        <taxon>Candidatus Pelagibacterales incertae sedis</taxon>
        <taxon>Candidatus Fonsibacter</taxon>
    </lineage>
</organism>
<dbReference type="HAMAP" id="MF_00171">
    <property type="entry name" value="TruA"/>
    <property type="match status" value="1"/>
</dbReference>